<evidence type="ECO:0000256" key="1">
    <source>
        <dbReference type="SAM" id="Coils"/>
    </source>
</evidence>
<dbReference type="EMBL" id="LN871599">
    <property type="protein sequence ID" value="SIO73536.1"/>
    <property type="molecule type" value="Genomic_DNA"/>
</dbReference>
<keyword evidence="1" id="KW-0175">Coiled coil</keyword>
<evidence type="ECO:0000313" key="4">
    <source>
        <dbReference type="Proteomes" id="UP000002899"/>
    </source>
</evidence>
<feature type="compositionally biased region" description="Polar residues" evidence="2">
    <location>
        <begin position="67"/>
        <end position="76"/>
    </location>
</feature>
<keyword evidence="4" id="KW-1185">Reference proteome</keyword>
<reference evidence="3 4" key="1">
    <citation type="journal article" date="2012" name="Nucleic Acids Res.">
        <title>Sequencing of the smallest Apicomplexan genome from the human pathogen Babesia microti.</title>
        <authorList>
            <person name="Cornillot E."/>
            <person name="Hadj-Kaddour K."/>
            <person name="Dassouli A."/>
            <person name="Noel B."/>
            <person name="Ranwez V."/>
            <person name="Vacherie B."/>
            <person name="Augagneur Y."/>
            <person name="Bres V."/>
            <person name="Duclos A."/>
            <person name="Randazzo S."/>
            <person name="Carcy B."/>
            <person name="Debierre-Grockiego F."/>
            <person name="Delbecq S."/>
            <person name="Moubri-Menage K."/>
            <person name="Shams-Eldin H."/>
            <person name="Usmani-Brown S."/>
            <person name="Bringaud F."/>
            <person name="Wincker P."/>
            <person name="Vivares C.P."/>
            <person name="Schwarz R.T."/>
            <person name="Schetters T.P."/>
            <person name="Krause P.J."/>
            <person name="Gorenflot A."/>
            <person name="Berry V."/>
            <person name="Barbe V."/>
            <person name="Ben Mamoun C."/>
        </authorList>
    </citation>
    <scope>NUCLEOTIDE SEQUENCE [LARGE SCALE GENOMIC DNA]</scope>
    <source>
        <strain evidence="3 4">RI</strain>
    </source>
</reference>
<name>A0A1N6LXD6_BABMR</name>
<reference evidence="3 4" key="3">
    <citation type="journal article" date="2016" name="Sci. Rep.">
        <title>Genome-wide diversity and gene expression profiling of Babesia microti isolates identify polymorphic genes that mediate host-pathogen interactions.</title>
        <authorList>
            <person name="Silva J.C."/>
            <person name="Cornillot E."/>
            <person name="McCracken C."/>
            <person name="Usmani-Brown S."/>
            <person name="Dwivedi A."/>
            <person name="Ifeonu O.O."/>
            <person name="Crabtree J."/>
            <person name="Gotia H.T."/>
            <person name="Virji A.Z."/>
            <person name="Reynes C."/>
            <person name="Colinge J."/>
            <person name="Kumar V."/>
            <person name="Lawres L."/>
            <person name="Pazzi J.E."/>
            <person name="Pablo J.V."/>
            <person name="Hung C."/>
            <person name="Brancato J."/>
            <person name="Kumari P."/>
            <person name="Orvis J."/>
            <person name="Tretina K."/>
            <person name="Chibucos M."/>
            <person name="Ott S."/>
            <person name="Sadzewicz L."/>
            <person name="Sengamalay N."/>
            <person name="Shetty A.C."/>
            <person name="Su Q."/>
            <person name="Tallon L."/>
            <person name="Fraser C.M."/>
            <person name="Frutos R."/>
            <person name="Molina D.M."/>
            <person name="Krause P.J."/>
            <person name="Ben Mamoun C."/>
        </authorList>
    </citation>
    <scope>NUCLEOTIDE SEQUENCE [LARGE SCALE GENOMIC DNA]</scope>
    <source>
        <strain evidence="3 4">RI</strain>
    </source>
</reference>
<protein>
    <submittedName>
        <fullName evidence="3">Uncharacterized protein</fullName>
    </submittedName>
</protein>
<gene>
    <name evidence="3" type="ORF">BmR1_04g05295</name>
</gene>
<dbReference type="OrthoDB" id="361705at2759"/>
<dbReference type="Proteomes" id="UP000002899">
    <property type="component" value="Chromosome IV"/>
</dbReference>
<dbReference type="KEGG" id="bmic:BmR1_04g05295"/>
<dbReference type="VEuPathDB" id="PiroplasmaDB:BmR1_04g05295"/>
<dbReference type="AlphaFoldDB" id="A0A1N6LXD6"/>
<evidence type="ECO:0000313" key="3">
    <source>
        <dbReference type="EMBL" id="SIO73536.1"/>
    </source>
</evidence>
<feature type="compositionally biased region" description="Basic and acidic residues" evidence="2">
    <location>
        <begin position="78"/>
        <end position="94"/>
    </location>
</feature>
<organism evidence="3 4">
    <name type="scientific">Babesia microti (strain RI)</name>
    <dbReference type="NCBI Taxonomy" id="1133968"/>
    <lineage>
        <taxon>Eukaryota</taxon>
        <taxon>Sar</taxon>
        <taxon>Alveolata</taxon>
        <taxon>Apicomplexa</taxon>
        <taxon>Aconoidasida</taxon>
        <taxon>Piroplasmida</taxon>
        <taxon>Babesiidae</taxon>
        <taxon>Babesia</taxon>
    </lineage>
</organism>
<accession>A0A1N6LXD6</accession>
<feature type="region of interest" description="Disordered" evidence="2">
    <location>
        <begin position="65"/>
        <end position="94"/>
    </location>
</feature>
<sequence length="596" mass="68349">MMKFLHITVITFLYLLNVYLISGHNILGNIPDKKTFREEQDVLKSALEDGMVILFESEFISRARPASDNSATNDNLSSEEHSNDNNLEKIDDKKRNELRKDAKVMSEVILKRREGELSTIPKKDGTLHIMWKLIFYILYSRSGKWLFNNPSDMNLKDAKPGHHKVLKSTPAHIDNNIPLPEQQIYSISNIPEVLPEKNGKTPILLFGMEAFVIFHLINQAMLEIVNSSDPIEEKVLFSEQWVHFVKHHFFIFFPYNAITSKRCVRLLSDNTLESEMELLDVCKSLAEKSEKSDLLETFIMIDPENNGDLLEKCINEKHIIPSYMKLNHEKLSHLHLKHNLAMELSDFISTYGMIMTNAEQEIFKDNNILNSKFWGAKCTKDEAIKAENEIIKLFSNIQKDLNGVITKTFQKLLDLLEKNGGNIKSGPAKSLIKAENNEFQAAKKECESNNELKKNIEEAKTQFLKYAADGSSGGEELVKELANNELSEWKFNVSAHILDTMNKTCEEDSAFCLSAIKHCRKSLEGLESDTEQYKIIEKLHRALSAALLKSGKLNEKDYIEELSGYIKHDQNELSTDKPQQSSMLQIRMARIRRHKI</sequence>
<dbReference type="RefSeq" id="XP_021337628.1">
    <property type="nucleotide sequence ID" value="XM_021482372.1"/>
</dbReference>
<feature type="coiled-coil region" evidence="1">
    <location>
        <begin position="432"/>
        <end position="469"/>
    </location>
</feature>
<evidence type="ECO:0000256" key="2">
    <source>
        <dbReference type="SAM" id="MobiDB-lite"/>
    </source>
</evidence>
<dbReference type="GeneID" id="24425702"/>
<reference evidence="3 4" key="2">
    <citation type="journal article" date="2013" name="PLoS ONE">
        <title>Whole genome mapping and re-organization of the nuclear and mitochondrial genomes of Babesia microti isolates.</title>
        <authorList>
            <person name="Cornillot E."/>
            <person name="Dassouli A."/>
            <person name="Garg A."/>
            <person name="Pachikara N."/>
            <person name="Randazzo S."/>
            <person name="Depoix D."/>
            <person name="Carcy B."/>
            <person name="Delbecq S."/>
            <person name="Frutos R."/>
            <person name="Silva J.C."/>
            <person name="Sutton R."/>
            <person name="Krause P.J."/>
            <person name="Mamoun C.B."/>
        </authorList>
    </citation>
    <scope>NUCLEOTIDE SEQUENCE [LARGE SCALE GENOMIC DNA]</scope>
    <source>
        <strain evidence="3 4">RI</strain>
    </source>
</reference>
<proteinExistence type="predicted"/>